<gene>
    <name evidence="2" type="ORF">H4684_002919</name>
</gene>
<dbReference type="Pfam" id="PF10670">
    <property type="entry name" value="DUF4198"/>
    <property type="match status" value="1"/>
</dbReference>
<proteinExistence type="predicted"/>
<feature type="chain" id="PRO_5045793561" evidence="1">
    <location>
        <begin position="24"/>
        <end position="267"/>
    </location>
</feature>
<comment type="caution">
    <text evidence="2">The sequence shown here is derived from an EMBL/GenBank/DDBJ whole genome shotgun (WGS) entry which is preliminary data.</text>
</comment>
<dbReference type="RefSeq" id="WP_192624280.1">
    <property type="nucleotide sequence ID" value="NZ_JADBGG010000023.1"/>
</dbReference>
<organism evidence="2 3">
    <name type="scientific">Desulfomicrobium macestii</name>
    <dbReference type="NCBI Taxonomy" id="90731"/>
    <lineage>
        <taxon>Bacteria</taxon>
        <taxon>Pseudomonadati</taxon>
        <taxon>Thermodesulfobacteriota</taxon>
        <taxon>Desulfovibrionia</taxon>
        <taxon>Desulfovibrionales</taxon>
        <taxon>Desulfomicrobiaceae</taxon>
        <taxon>Desulfomicrobium</taxon>
    </lineage>
</organism>
<protein>
    <submittedName>
        <fullName evidence="2">Cobalt/nickel transport protein</fullName>
    </submittedName>
</protein>
<name>A0ABR9H6C3_9BACT</name>
<evidence type="ECO:0000313" key="3">
    <source>
        <dbReference type="Proteomes" id="UP000639010"/>
    </source>
</evidence>
<accession>A0ABR9H6C3</accession>
<dbReference type="EMBL" id="JADBGG010000023">
    <property type="protein sequence ID" value="MBE1426255.1"/>
    <property type="molecule type" value="Genomic_DNA"/>
</dbReference>
<keyword evidence="3" id="KW-1185">Reference proteome</keyword>
<keyword evidence="1" id="KW-0732">Signal</keyword>
<dbReference type="Proteomes" id="UP000639010">
    <property type="component" value="Unassembled WGS sequence"/>
</dbReference>
<feature type="signal peptide" evidence="1">
    <location>
        <begin position="1"/>
        <end position="23"/>
    </location>
</feature>
<sequence>MKKKSLVLSALLAIFAFASPALAHFQMVYTPESALEKGGDLPLKMVFTHPFEAGHTMDMEQPLKFEVLHKGETKDLTSTLKPITWKSLTNEGKAFETSHALRGMGDWVFALTPAPYFEANEDAYIQQFTKVVVNAAGAPTDWDAELGLPAEIVPLDKPYGLWAGNVFRGIVKGGGEPVPFAEIEVEFLNHEPDMKANKFGEKAAIEAPHDSLAVQTIKADANGVFVYALPKAGWWGFAALGAGPVDKYKDKELSQDAVIWVQAKPMP</sequence>
<reference evidence="2 3" key="1">
    <citation type="submission" date="2020-10" db="EMBL/GenBank/DDBJ databases">
        <title>Genomic Encyclopedia of Type Strains, Phase IV (KMG-IV): sequencing the most valuable type-strain genomes for metagenomic binning, comparative biology and taxonomic classification.</title>
        <authorList>
            <person name="Goeker M."/>
        </authorList>
    </citation>
    <scope>NUCLEOTIDE SEQUENCE [LARGE SCALE GENOMIC DNA]</scope>
    <source>
        <strain evidence="2 3">DSM 4194</strain>
    </source>
</reference>
<evidence type="ECO:0000256" key="1">
    <source>
        <dbReference type="SAM" id="SignalP"/>
    </source>
</evidence>
<dbReference type="InterPro" id="IPR019613">
    <property type="entry name" value="DUF4198"/>
</dbReference>
<evidence type="ECO:0000313" key="2">
    <source>
        <dbReference type="EMBL" id="MBE1426255.1"/>
    </source>
</evidence>